<evidence type="ECO:0000256" key="7">
    <source>
        <dbReference type="ARBA" id="ARBA00023136"/>
    </source>
</evidence>
<reference evidence="10 11" key="1">
    <citation type="submission" date="2022-08" db="EMBL/GenBank/DDBJ databases">
        <title>Genome Sequence of the sulphate-reducing bacterium, Pseudodesulfovibrio sp. SYK.</title>
        <authorList>
            <person name="Kondo R."/>
            <person name="Kataoka T."/>
        </authorList>
    </citation>
    <scope>NUCLEOTIDE SEQUENCE [LARGE SCALE GENOMIC DNA]</scope>
    <source>
        <strain evidence="10 11">SYK</strain>
    </source>
</reference>
<feature type="transmembrane region" description="Helical" evidence="8">
    <location>
        <begin position="442"/>
        <end position="463"/>
    </location>
</feature>
<dbReference type="InterPro" id="IPR050144">
    <property type="entry name" value="AAE_transporter"/>
</dbReference>
<evidence type="ECO:0000256" key="5">
    <source>
        <dbReference type="ARBA" id="ARBA00022692"/>
    </source>
</evidence>
<dbReference type="PANTHER" id="PTHR30445">
    <property type="entry name" value="K(+)_H(+) ANTIPORTER SUBUNIT KHTT"/>
    <property type="match status" value="1"/>
</dbReference>
<dbReference type="NCBIfam" id="TIGR03802">
    <property type="entry name" value="Asp_Ala_antiprt"/>
    <property type="match status" value="1"/>
</dbReference>
<dbReference type="Proteomes" id="UP001317742">
    <property type="component" value="Chromosome"/>
</dbReference>
<keyword evidence="5 8" id="KW-0812">Transmembrane</keyword>
<feature type="transmembrane region" description="Helical" evidence="8">
    <location>
        <begin position="538"/>
        <end position="560"/>
    </location>
</feature>
<evidence type="ECO:0000256" key="3">
    <source>
        <dbReference type="ARBA" id="ARBA00022448"/>
    </source>
</evidence>
<feature type="domain" description="YidE/YbjL duplication" evidence="9">
    <location>
        <begin position="11"/>
        <end position="176"/>
    </location>
</feature>
<accession>A0ABN6S3U4</accession>
<comment type="subcellular location">
    <subcellularLocation>
        <location evidence="1">Cell membrane</location>
        <topology evidence="1">Multi-pass membrane protein</topology>
    </subcellularLocation>
</comment>
<organism evidence="10 11">
    <name type="scientific">Pseudodesulfovibrio nedwellii</name>
    <dbReference type="NCBI Taxonomy" id="2973072"/>
    <lineage>
        <taxon>Bacteria</taxon>
        <taxon>Pseudomonadati</taxon>
        <taxon>Thermodesulfobacteriota</taxon>
        <taxon>Desulfovibrionia</taxon>
        <taxon>Desulfovibrionales</taxon>
        <taxon>Desulfovibrionaceae</taxon>
    </lineage>
</organism>
<evidence type="ECO:0000256" key="1">
    <source>
        <dbReference type="ARBA" id="ARBA00004651"/>
    </source>
</evidence>
<feature type="transmembrane region" description="Helical" evidence="8">
    <location>
        <begin position="160"/>
        <end position="181"/>
    </location>
</feature>
<dbReference type="InterPro" id="IPR022457">
    <property type="entry name" value="Asp_Ala_antiprt"/>
</dbReference>
<feature type="transmembrane region" description="Helical" evidence="8">
    <location>
        <begin position="411"/>
        <end position="430"/>
    </location>
</feature>
<feature type="transmembrane region" description="Helical" evidence="8">
    <location>
        <begin position="475"/>
        <end position="499"/>
    </location>
</feature>
<sequence>MELLRANPFMALFLSLAFGYLLGKIKFGKFQLGGIAGTLIAAVIIGQIGLKVDEGVKSIFFALFIYAVGYSGGPQFFSSINRSTIKFVFAAIMMTVTGLLTVLLFAQQFDLGVGLAAGLAAGGLTQSAIIGTAGSAIDLLGLSQNAINSLKVDIAVGYSVTYIFGSLGPILFVTAILPMLYKWDIRKEAKALAHKLGGGGLELNEGEYLPLSRIVSRVYRVAEDAPVVGHNRNFLEDLHDDMIRAESVMRNGTAVELDDTFSFQPNDLVMVTGLRTTLQKCSPSIGPEYEDEDDLFTLVEESRKIFVTNKAFHGRTLEEVHHRGEGEHYGIYYTALTRMGHAMPLLPKTEVHVGDEITLNGSKKDLDKVEKAIGYKSPSVHATEFMTFGLGMVVGYLIGLISFHVGSAEVTLGSGLGCLVAGLGFGFLRMKHPHFGGVDSGAVSFLQSFGLAVFVGVVGLNAGAEALTTIQKHGVTLLLLGVGVTMIPQFVTFLFNYYVLKIKNPIIALGVVTGSRSANPAFSALLDKTQNATPVAAFTVTYAIANIMLTLWGPVIVTILH</sequence>
<protein>
    <submittedName>
        <fullName evidence="10">Transporter</fullName>
    </submittedName>
</protein>
<name>A0ABN6S3U4_9BACT</name>
<feature type="transmembrane region" description="Helical" evidence="8">
    <location>
        <begin position="30"/>
        <end position="50"/>
    </location>
</feature>
<evidence type="ECO:0000259" key="9">
    <source>
        <dbReference type="Pfam" id="PF06826"/>
    </source>
</evidence>
<feature type="transmembrane region" description="Helical" evidence="8">
    <location>
        <begin position="56"/>
        <end position="73"/>
    </location>
</feature>
<evidence type="ECO:0000313" key="11">
    <source>
        <dbReference type="Proteomes" id="UP001317742"/>
    </source>
</evidence>
<dbReference type="PANTHER" id="PTHR30445:SF9">
    <property type="match status" value="1"/>
</dbReference>
<feature type="transmembrane region" description="Helical" evidence="8">
    <location>
        <begin position="85"/>
        <end position="106"/>
    </location>
</feature>
<dbReference type="EMBL" id="AP026709">
    <property type="protein sequence ID" value="BDQ37872.1"/>
    <property type="molecule type" value="Genomic_DNA"/>
</dbReference>
<evidence type="ECO:0000256" key="4">
    <source>
        <dbReference type="ARBA" id="ARBA00022475"/>
    </source>
</evidence>
<evidence type="ECO:0000256" key="6">
    <source>
        <dbReference type="ARBA" id="ARBA00022989"/>
    </source>
</evidence>
<dbReference type="RefSeq" id="WP_281760387.1">
    <property type="nucleotide sequence ID" value="NZ_AP026709.1"/>
</dbReference>
<proteinExistence type="inferred from homology"/>
<keyword evidence="7 8" id="KW-0472">Membrane</keyword>
<keyword evidence="3" id="KW-0813">Transport</keyword>
<feature type="domain" description="YidE/YbjL duplication" evidence="9">
    <location>
        <begin position="388"/>
        <end position="557"/>
    </location>
</feature>
<keyword evidence="4" id="KW-1003">Cell membrane</keyword>
<dbReference type="SUPFAM" id="SSF116726">
    <property type="entry name" value="TrkA C-terminal domain-like"/>
    <property type="match status" value="1"/>
</dbReference>
<feature type="transmembrane region" description="Helical" evidence="8">
    <location>
        <begin position="6"/>
        <end position="23"/>
    </location>
</feature>
<keyword evidence="11" id="KW-1185">Reference proteome</keyword>
<dbReference type="NCBIfam" id="TIGR01625">
    <property type="entry name" value="YidE_YbjL_dupl"/>
    <property type="match status" value="1"/>
</dbReference>
<dbReference type="Pfam" id="PF06826">
    <property type="entry name" value="Asp-Al_Ex"/>
    <property type="match status" value="2"/>
</dbReference>
<comment type="similarity">
    <text evidence="2">Belongs to the AAE transporter (TC 2.A.81) family.</text>
</comment>
<keyword evidence="6 8" id="KW-1133">Transmembrane helix</keyword>
<evidence type="ECO:0000256" key="2">
    <source>
        <dbReference type="ARBA" id="ARBA00009854"/>
    </source>
</evidence>
<dbReference type="InterPro" id="IPR036721">
    <property type="entry name" value="RCK_C_sf"/>
</dbReference>
<feature type="transmembrane region" description="Helical" evidence="8">
    <location>
        <begin position="385"/>
        <end position="405"/>
    </location>
</feature>
<dbReference type="InterPro" id="IPR006512">
    <property type="entry name" value="YidE_YbjL"/>
</dbReference>
<gene>
    <name evidence="10" type="ORF">SYK_22320</name>
</gene>
<evidence type="ECO:0000313" key="10">
    <source>
        <dbReference type="EMBL" id="BDQ37872.1"/>
    </source>
</evidence>
<evidence type="ECO:0000256" key="8">
    <source>
        <dbReference type="SAM" id="Phobius"/>
    </source>
</evidence>